<accession>A0A9W6YEK4</accession>
<feature type="compositionally biased region" description="Basic and acidic residues" evidence="1">
    <location>
        <begin position="46"/>
        <end position="56"/>
    </location>
</feature>
<comment type="caution">
    <text evidence="3">The sequence shown here is derived from an EMBL/GenBank/DDBJ whole genome shotgun (WGS) entry which is preliminary data.</text>
</comment>
<evidence type="ECO:0000256" key="1">
    <source>
        <dbReference type="SAM" id="MobiDB-lite"/>
    </source>
</evidence>
<dbReference type="OrthoDB" id="125824at2759"/>
<keyword evidence="2" id="KW-0732">Signal</keyword>
<dbReference type="EMBL" id="BSXT01006114">
    <property type="protein sequence ID" value="GMF61981.1"/>
    <property type="molecule type" value="Genomic_DNA"/>
</dbReference>
<organism evidence="3 4">
    <name type="scientific">Phytophthora fragariaefolia</name>
    <dbReference type="NCBI Taxonomy" id="1490495"/>
    <lineage>
        <taxon>Eukaryota</taxon>
        <taxon>Sar</taxon>
        <taxon>Stramenopiles</taxon>
        <taxon>Oomycota</taxon>
        <taxon>Peronosporomycetes</taxon>
        <taxon>Peronosporales</taxon>
        <taxon>Peronosporaceae</taxon>
        <taxon>Phytophthora</taxon>
    </lineage>
</organism>
<sequence length="110" mass="11502">MRLVQVVILVFAALFARGAAIADTNAVVSTTVETARNLLSFDDVDSEPKPANEERVSAGAKAAAEGGRAGAGGTVVSSNADGGGTVTVTIYNDNGLWQKIKRWFGEDYVR</sequence>
<dbReference type="Proteomes" id="UP001165121">
    <property type="component" value="Unassembled WGS sequence"/>
</dbReference>
<proteinExistence type="predicted"/>
<feature type="chain" id="PRO_5040817001" evidence="2">
    <location>
        <begin position="19"/>
        <end position="110"/>
    </location>
</feature>
<evidence type="ECO:0000313" key="4">
    <source>
        <dbReference type="Proteomes" id="UP001165121"/>
    </source>
</evidence>
<protein>
    <submittedName>
        <fullName evidence="3">Unnamed protein product</fullName>
    </submittedName>
</protein>
<gene>
    <name evidence="3" type="ORF">Pfra01_002701400</name>
</gene>
<evidence type="ECO:0000256" key="2">
    <source>
        <dbReference type="SAM" id="SignalP"/>
    </source>
</evidence>
<name>A0A9W6YEK4_9STRA</name>
<keyword evidence="4" id="KW-1185">Reference proteome</keyword>
<feature type="signal peptide" evidence="2">
    <location>
        <begin position="1"/>
        <end position="18"/>
    </location>
</feature>
<evidence type="ECO:0000313" key="3">
    <source>
        <dbReference type="EMBL" id="GMF61981.1"/>
    </source>
</evidence>
<dbReference type="AlphaFoldDB" id="A0A9W6YEK4"/>
<feature type="region of interest" description="Disordered" evidence="1">
    <location>
        <begin position="43"/>
        <end position="76"/>
    </location>
</feature>
<reference evidence="3" key="1">
    <citation type="submission" date="2023-04" db="EMBL/GenBank/DDBJ databases">
        <title>Phytophthora fragariaefolia NBRC 109709.</title>
        <authorList>
            <person name="Ichikawa N."/>
            <person name="Sato H."/>
            <person name="Tonouchi N."/>
        </authorList>
    </citation>
    <scope>NUCLEOTIDE SEQUENCE</scope>
    <source>
        <strain evidence="3">NBRC 109709</strain>
    </source>
</reference>